<dbReference type="CDD" id="cd00038">
    <property type="entry name" value="CAP_ED"/>
    <property type="match status" value="1"/>
</dbReference>
<dbReference type="EMBL" id="CP017478">
    <property type="protein sequence ID" value="AOW20222.1"/>
    <property type="molecule type" value="Genomic_DNA"/>
</dbReference>
<dbReference type="AlphaFoldDB" id="A0A1D8P6N8"/>
<dbReference type="Pfam" id="PF00027">
    <property type="entry name" value="cNMP_binding"/>
    <property type="match status" value="1"/>
</dbReference>
<organism evidence="2 3">
    <name type="scientific">Urechidicola croceus</name>
    <dbReference type="NCBI Taxonomy" id="1850246"/>
    <lineage>
        <taxon>Bacteria</taxon>
        <taxon>Pseudomonadati</taxon>
        <taxon>Bacteroidota</taxon>
        <taxon>Flavobacteriia</taxon>
        <taxon>Flavobacteriales</taxon>
        <taxon>Flavobacteriaceae</taxon>
        <taxon>Urechidicola</taxon>
    </lineage>
</organism>
<protein>
    <recommendedName>
        <fullName evidence="1">Cyclic nucleotide-binding domain-containing protein</fullName>
    </recommendedName>
</protein>
<dbReference type="SMART" id="SM00100">
    <property type="entry name" value="cNMP"/>
    <property type="match status" value="1"/>
</dbReference>
<reference evidence="2 3" key="1">
    <citation type="submission" date="2016-10" db="EMBL/GenBank/DDBJ databases">
        <title>Lutibacter sp. LPB0138, isolated from marine gastropod.</title>
        <authorList>
            <person name="Kim E."/>
            <person name="Yi H."/>
        </authorList>
    </citation>
    <scope>NUCLEOTIDE SEQUENCE [LARGE SCALE GENOMIC DNA]</scope>
    <source>
        <strain evidence="2 3">LPB0138</strain>
    </source>
</reference>
<dbReference type="STRING" id="1850246.LPB138_05820"/>
<feature type="domain" description="Cyclic nucleotide-binding" evidence="1">
    <location>
        <begin position="10"/>
        <end position="113"/>
    </location>
</feature>
<accession>A0A1D8P6N8</accession>
<evidence type="ECO:0000259" key="1">
    <source>
        <dbReference type="PROSITE" id="PS50042"/>
    </source>
</evidence>
<evidence type="ECO:0000313" key="3">
    <source>
        <dbReference type="Proteomes" id="UP000176050"/>
    </source>
</evidence>
<sequence length="194" mass="22648">MKTLINYLNQISPISNTSIKKFDEIFQYKNYNSNDKLCEFGQIPDKVHYLISGVVRIYMITDKGTEYNRTIYSDGNILGALGSLIKNKPSEYTIECLTDCTIIEANYNKIIEISEKYLDVAILHRKFLENFYIHHTNINVELITLNATERYYRLRERIPNIDNLISQKHIASYLGITAVQFSRLKKTFFQKAVN</sequence>
<gene>
    <name evidence="2" type="ORF">LPB138_05820</name>
</gene>
<dbReference type="OrthoDB" id="663011at2"/>
<dbReference type="Gene3D" id="2.60.120.10">
    <property type="entry name" value="Jelly Rolls"/>
    <property type="match status" value="1"/>
</dbReference>
<keyword evidence="3" id="KW-1185">Reference proteome</keyword>
<dbReference type="InterPro" id="IPR014710">
    <property type="entry name" value="RmlC-like_jellyroll"/>
</dbReference>
<dbReference type="KEGG" id="lul:LPB138_05820"/>
<name>A0A1D8P6N8_9FLAO</name>
<dbReference type="Proteomes" id="UP000176050">
    <property type="component" value="Chromosome"/>
</dbReference>
<dbReference type="SUPFAM" id="SSF51206">
    <property type="entry name" value="cAMP-binding domain-like"/>
    <property type="match status" value="1"/>
</dbReference>
<evidence type="ECO:0000313" key="2">
    <source>
        <dbReference type="EMBL" id="AOW20222.1"/>
    </source>
</evidence>
<dbReference type="PROSITE" id="PS50042">
    <property type="entry name" value="CNMP_BINDING_3"/>
    <property type="match status" value="1"/>
</dbReference>
<dbReference type="InterPro" id="IPR018490">
    <property type="entry name" value="cNMP-bd_dom_sf"/>
</dbReference>
<dbReference type="InterPro" id="IPR000595">
    <property type="entry name" value="cNMP-bd_dom"/>
</dbReference>
<proteinExistence type="predicted"/>
<dbReference type="RefSeq" id="WP_070236360.1">
    <property type="nucleotide sequence ID" value="NZ_CP017478.1"/>
</dbReference>